<evidence type="ECO:0000313" key="2">
    <source>
        <dbReference type="EMBL" id="PUE02202.1"/>
    </source>
</evidence>
<evidence type="ECO:0000313" key="3">
    <source>
        <dbReference type="Proteomes" id="UP000243361"/>
    </source>
</evidence>
<name>A0A657Q0G9_9GAMM</name>
<dbReference type="Proteomes" id="UP000250928">
    <property type="component" value="Unassembled WGS sequence"/>
</dbReference>
<dbReference type="Proteomes" id="UP000243361">
    <property type="component" value="Unassembled WGS sequence"/>
</dbReference>
<dbReference type="EMBL" id="MUIE01000258">
    <property type="protein sequence ID" value="OQX33947.1"/>
    <property type="molecule type" value="Genomic_DNA"/>
</dbReference>
<sequence length="162" mass="18786">MRMPWYPWSLRSLANSRPSVGWLMDLCDENHVLMCRLAPGLRDFTGSHRSRLGDGMDLHLEVLEQTPYTTLVHLTYYFTREGARSRPDPDARLRVYHDCAQVEVLALRQHALPLEPLFEHPALDQKWKANLFLSKWLAYCLQQGHRFTSAPRQSLPDLSETG</sequence>
<keyword evidence="3" id="KW-1185">Reference proteome</keyword>
<comment type="caution">
    <text evidence="1">The sequence shown here is derived from an EMBL/GenBank/DDBJ whole genome shotgun (WGS) entry which is preliminary data.</text>
</comment>
<dbReference type="PANTHER" id="PTHR38774">
    <property type="entry name" value="CYTOPLASMIC PROTEIN-RELATED"/>
    <property type="match status" value="1"/>
</dbReference>
<reference evidence="2 4" key="2">
    <citation type="submission" date="2018-01" db="EMBL/GenBank/DDBJ databases">
        <title>Novel co-symbiosis in the lucinid bivalve Phacoides pectinatus.</title>
        <authorList>
            <person name="Lim S.J."/>
            <person name="Davis B.G."/>
            <person name="Gill D.E."/>
            <person name="Engel A.S."/>
            <person name="Anderson L.C."/>
            <person name="Campbell B.J."/>
        </authorList>
    </citation>
    <scope>NUCLEOTIDE SEQUENCE [LARGE SCALE GENOMIC DNA]</scope>
    <source>
        <strain evidence="2">N3_P5</strain>
    </source>
</reference>
<evidence type="ECO:0000313" key="4">
    <source>
        <dbReference type="Proteomes" id="UP000250928"/>
    </source>
</evidence>
<dbReference type="Pfam" id="PF06853">
    <property type="entry name" value="DUF1249"/>
    <property type="match status" value="1"/>
</dbReference>
<dbReference type="AlphaFoldDB" id="A0A657Q0G9"/>
<proteinExistence type="predicted"/>
<organism evidence="1 3">
    <name type="scientific">Candidatus Sedimenticola endophacoides</name>
    <dbReference type="NCBI Taxonomy" id="2548426"/>
    <lineage>
        <taxon>Bacteria</taxon>
        <taxon>Pseudomonadati</taxon>
        <taxon>Pseudomonadota</taxon>
        <taxon>Gammaproteobacteria</taxon>
        <taxon>Chromatiales</taxon>
        <taxon>Sedimenticolaceae</taxon>
        <taxon>Sedimenticola</taxon>
    </lineage>
</organism>
<dbReference type="EMBL" id="PQCO01000185">
    <property type="protein sequence ID" value="PUE02202.1"/>
    <property type="molecule type" value="Genomic_DNA"/>
</dbReference>
<accession>A0A657Q0G9</accession>
<protein>
    <submittedName>
        <fullName evidence="2">DUF1249 domain-containing protein</fullName>
    </submittedName>
</protein>
<gene>
    <name evidence="1" type="ORF">B0D84_04020</name>
    <name evidence="2" type="ORF">C3L24_06765</name>
</gene>
<dbReference type="PANTHER" id="PTHR38774:SF1">
    <property type="entry name" value="CYTOPLASMIC PROTEIN"/>
    <property type="match status" value="1"/>
</dbReference>
<dbReference type="InterPro" id="IPR009659">
    <property type="entry name" value="DUF1249"/>
</dbReference>
<reference evidence="1 3" key="1">
    <citation type="submission" date="2017-02" db="EMBL/GenBank/DDBJ databases">
        <title>Novel co-symbiosis in the unique lucinid bivalve Phacoides pectinatus.</title>
        <authorList>
            <person name="Lim S.J."/>
            <person name="Davis B.G."/>
            <person name="Gill D.E."/>
            <person name="Engel A.S."/>
            <person name="Anderson L.C."/>
            <person name="Campbell B.J."/>
        </authorList>
    </citation>
    <scope>NUCLEOTIDE SEQUENCE [LARGE SCALE GENOMIC DNA]</scope>
    <source>
        <strain evidence="1">LUC13016_P6</strain>
    </source>
</reference>
<evidence type="ECO:0000313" key="1">
    <source>
        <dbReference type="EMBL" id="OQX33947.1"/>
    </source>
</evidence>